<comment type="caution">
    <text evidence="1">The sequence shown here is derived from an EMBL/GenBank/DDBJ whole genome shotgun (WGS) entry which is preliminary data.</text>
</comment>
<accession>A0AAW1TFG3</accession>
<gene>
    <name evidence="1" type="ORF">WJX84_011251</name>
</gene>
<dbReference type="Proteomes" id="UP001485043">
    <property type="component" value="Unassembled WGS sequence"/>
</dbReference>
<protein>
    <submittedName>
        <fullName evidence="1">Uncharacterized protein</fullName>
    </submittedName>
</protein>
<reference evidence="1 2" key="1">
    <citation type="journal article" date="2024" name="Nat. Commun.">
        <title>Phylogenomics reveals the evolutionary origins of lichenization in chlorophyte algae.</title>
        <authorList>
            <person name="Puginier C."/>
            <person name="Libourel C."/>
            <person name="Otte J."/>
            <person name="Skaloud P."/>
            <person name="Haon M."/>
            <person name="Grisel S."/>
            <person name="Petersen M."/>
            <person name="Berrin J.G."/>
            <person name="Delaux P.M."/>
            <person name="Dal Grande F."/>
            <person name="Keller J."/>
        </authorList>
    </citation>
    <scope>NUCLEOTIDE SEQUENCE [LARGE SCALE GENOMIC DNA]</scope>
    <source>
        <strain evidence="1 2">SAG 2523</strain>
    </source>
</reference>
<proteinExistence type="predicted"/>
<keyword evidence="2" id="KW-1185">Reference proteome</keyword>
<organism evidence="1 2">
    <name type="scientific">Apatococcus fuscideae</name>
    <dbReference type="NCBI Taxonomy" id="2026836"/>
    <lineage>
        <taxon>Eukaryota</taxon>
        <taxon>Viridiplantae</taxon>
        <taxon>Chlorophyta</taxon>
        <taxon>core chlorophytes</taxon>
        <taxon>Trebouxiophyceae</taxon>
        <taxon>Chlorellales</taxon>
        <taxon>Chlorellaceae</taxon>
        <taxon>Apatococcus</taxon>
    </lineage>
</organism>
<evidence type="ECO:0000313" key="2">
    <source>
        <dbReference type="Proteomes" id="UP001485043"/>
    </source>
</evidence>
<evidence type="ECO:0000313" key="1">
    <source>
        <dbReference type="EMBL" id="KAK9867302.1"/>
    </source>
</evidence>
<name>A0AAW1TFG3_9CHLO</name>
<dbReference type="AlphaFoldDB" id="A0AAW1TFG3"/>
<sequence>MPVGTSRIPTWLQSPLQIEIIVRGRAVASSWWLSLHETLSHRAYPHTTEEGGFWLDAASSLDGPSSTGLGLPHWVTACSPRLAPHSACISCFTRP</sequence>
<dbReference type="EMBL" id="JALJOV010000096">
    <property type="protein sequence ID" value="KAK9867302.1"/>
    <property type="molecule type" value="Genomic_DNA"/>
</dbReference>